<proteinExistence type="predicted"/>
<dbReference type="InterPro" id="IPR007657">
    <property type="entry name" value="Glycosyltransferase_61"/>
</dbReference>
<dbReference type="PANTHER" id="PTHR20961:SF124">
    <property type="entry name" value="GLYCOSYLTRANSFERASE"/>
    <property type="match status" value="1"/>
</dbReference>
<evidence type="ECO:0000256" key="1">
    <source>
        <dbReference type="ARBA" id="ARBA00022676"/>
    </source>
</evidence>
<gene>
    <name evidence="5" type="ORF">BWQ96_02243</name>
</gene>
<dbReference type="InterPro" id="IPR049625">
    <property type="entry name" value="Glyco_transf_61_cat"/>
</dbReference>
<accession>A0A2V3J1L2</accession>
<dbReference type="AlphaFoldDB" id="A0A2V3J1L2"/>
<keyword evidence="2" id="KW-0808">Transferase</keyword>
<protein>
    <recommendedName>
        <fullName evidence="4">Glycosyltransferase 61 catalytic domain-containing protein</fullName>
    </recommendedName>
</protein>
<dbReference type="OrthoDB" id="4500at2759"/>
<comment type="caution">
    <text evidence="5">The sequence shown here is derived from an EMBL/GenBank/DDBJ whole genome shotgun (WGS) entry which is preliminary data.</text>
</comment>
<sequence length="442" mass="50762">MPSWMKEHSQQIESCGFSEVSYVLNKDVWHSSITIRRSDGSTSNVALQDDFRHLDVVGAYLPRGKRDLLVHDVTPSILMMGMFSSPIQPAQHTVTCLSRDPESCERYRFTPPQESPFNPLMLIDSQISDTKDYLWPKSLMRLLRNSMLGRLKIVDMKEVYGWRVRSTASCFRSMISTTIQTGDVPPDAFSDNDNFFLRNQLSRNMTGRLSDNSTEPCISKVLVLNRHGRRFMIGIDYLIRAVMALGKKLTEIDSLTRIEAEEVFFENCSFHEQVSIVQESNVVIAAHGDANANFMFLRPQTKVLEIMPYGYASDMYKNISNAYGARYELVRSQADIEVFAACVRHFNADENASVNDYLRGWEDKARQFWNDSIRQRANIASNYEIPKVEELEGQIKLKNLRECASYQRTSVDIKDLARRIVLEVAQQCHVRGDLSVLNEYWV</sequence>
<dbReference type="Proteomes" id="UP000247409">
    <property type="component" value="Unassembled WGS sequence"/>
</dbReference>
<evidence type="ECO:0000256" key="3">
    <source>
        <dbReference type="ARBA" id="ARBA00023180"/>
    </source>
</evidence>
<dbReference type="EMBL" id="NBIV01000018">
    <property type="protein sequence ID" value="PXF47857.1"/>
    <property type="molecule type" value="Genomic_DNA"/>
</dbReference>
<keyword evidence="1" id="KW-0328">Glycosyltransferase</keyword>
<feature type="domain" description="Glycosyltransferase 61 catalytic" evidence="4">
    <location>
        <begin position="186"/>
        <end position="304"/>
    </location>
</feature>
<evidence type="ECO:0000313" key="6">
    <source>
        <dbReference type="Proteomes" id="UP000247409"/>
    </source>
</evidence>
<dbReference type="Pfam" id="PF04577">
    <property type="entry name" value="Glyco_transf_61"/>
    <property type="match status" value="1"/>
</dbReference>
<name>A0A2V3J1L2_9FLOR</name>
<evidence type="ECO:0000313" key="5">
    <source>
        <dbReference type="EMBL" id="PXF47857.1"/>
    </source>
</evidence>
<dbReference type="PANTHER" id="PTHR20961">
    <property type="entry name" value="GLYCOSYLTRANSFERASE"/>
    <property type="match status" value="1"/>
</dbReference>
<dbReference type="GO" id="GO:0016757">
    <property type="term" value="F:glycosyltransferase activity"/>
    <property type="evidence" value="ECO:0007669"/>
    <property type="project" value="UniProtKB-KW"/>
</dbReference>
<evidence type="ECO:0000259" key="4">
    <source>
        <dbReference type="Pfam" id="PF04577"/>
    </source>
</evidence>
<keyword evidence="6" id="KW-1185">Reference proteome</keyword>
<organism evidence="5 6">
    <name type="scientific">Gracilariopsis chorda</name>
    <dbReference type="NCBI Taxonomy" id="448386"/>
    <lineage>
        <taxon>Eukaryota</taxon>
        <taxon>Rhodophyta</taxon>
        <taxon>Florideophyceae</taxon>
        <taxon>Rhodymeniophycidae</taxon>
        <taxon>Gracilariales</taxon>
        <taxon>Gracilariaceae</taxon>
        <taxon>Gracilariopsis</taxon>
    </lineage>
</organism>
<keyword evidence="3" id="KW-0325">Glycoprotein</keyword>
<reference evidence="5 6" key="1">
    <citation type="journal article" date="2018" name="Mol. Biol. Evol.">
        <title>Analysis of the draft genome of the red seaweed Gracilariopsis chorda provides insights into genome size evolution in Rhodophyta.</title>
        <authorList>
            <person name="Lee J."/>
            <person name="Yang E.C."/>
            <person name="Graf L."/>
            <person name="Yang J.H."/>
            <person name="Qiu H."/>
            <person name="Zel Zion U."/>
            <person name="Chan C.X."/>
            <person name="Stephens T.G."/>
            <person name="Weber A.P.M."/>
            <person name="Boo G.H."/>
            <person name="Boo S.M."/>
            <person name="Kim K.M."/>
            <person name="Shin Y."/>
            <person name="Jung M."/>
            <person name="Lee S.J."/>
            <person name="Yim H.S."/>
            <person name="Lee J.H."/>
            <person name="Bhattacharya D."/>
            <person name="Yoon H.S."/>
        </authorList>
    </citation>
    <scope>NUCLEOTIDE SEQUENCE [LARGE SCALE GENOMIC DNA]</scope>
    <source>
        <strain evidence="5 6">SKKU-2015</strain>
        <tissue evidence="5">Whole body</tissue>
    </source>
</reference>
<evidence type="ECO:0000256" key="2">
    <source>
        <dbReference type="ARBA" id="ARBA00022679"/>
    </source>
</evidence>